<evidence type="ECO:0000313" key="4">
    <source>
        <dbReference type="Proteomes" id="UP000011864"/>
    </source>
</evidence>
<feature type="compositionally biased region" description="Basic residues" evidence="1">
    <location>
        <begin position="446"/>
        <end position="466"/>
    </location>
</feature>
<dbReference type="Proteomes" id="UP000011864">
    <property type="component" value="Chromosome"/>
</dbReference>
<keyword evidence="2" id="KW-0472">Membrane</keyword>
<evidence type="ECO:0000256" key="2">
    <source>
        <dbReference type="SAM" id="Phobius"/>
    </source>
</evidence>
<proteinExistence type="predicted"/>
<evidence type="ECO:0000313" key="3">
    <source>
        <dbReference type="EMBL" id="AGH47245.1"/>
    </source>
</evidence>
<dbReference type="PATRIC" id="fig|1129794.4.peg.5131"/>
<dbReference type="Pfam" id="PF11737">
    <property type="entry name" value="DUF3300"/>
    <property type="match status" value="1"/>
</dbReference>
<feature type="compositionally biased region" description="Basic residues" evidence="1">
    <location>
        <begin position="347"/>
        <end position="358"/>
    </location>
</feature>
<dbReference type="PANTHER" id="PTHR40269:SF1">
    <property type="entry name" value="OUTER MEMBRANE PROTEIN"/>
    <property type="match status" value="1"/>
</dbReference>
<feature type="compositionally biased region" description="Low complexity" evidence="1">
    <location>
        <begin position="363"/>
        <end position="379"/>
    </location>
</feature>
<dbReference type="EMBL" id="CP003837">
    <property type="protein sequence ID" value="AGH47245.1"/>
    <property type="molecule type" value="Genomic_DNA"/>
</dbReference>
<feature type="compositionally biased region" description="Polar residues" evidence="1">
    <location>
        <begin position="421"/>
        <end position="430"/>
    </location>
</feature>
<accession>K6Z2Z7</accession>
<reference evidence="3 4" key="1">
    <citation type="journal article" date="2013" name="Genome Announc.">
        <title>Complete Genome Sequence of Glaciecola psychrophila Strain 170T.</title>
        <authorList>
            <person name="Yin J."/>
            <person name="Chen J."/>
            <person name="Liu G."/>
            <person name="Yu Y."/>
            <person name="Song L."/>
            <person name="Wang X."/>
            <person name="Qu X."/>
        </authorList>
    </citation>
    <scope>NUCLEOTIDE SEQUENCE [LARGE SCALE GENOMIC DNA]</scope>
    <source>
        <strain evidence="3 4">170</strain>
    </source>
</reference>
<name>K6Z2Z7_9ALTE</name>
<feature type="region of interest" description="Disordered" evidence="1">
    <location>
        <begin position="320"/>
        <end position="466"/>
    </location>
</feature>
<keyword evidence="2" id="KW-0812">Transmembrane</keyword>
<protein>
    <recommendedName>
        <fullName evidence="5">DUF3300 domain-containing protein</fullName>
    </recommendedName>
</protein>
<dbReference type="PANTHER" id="PTHR40269">
    <property type="entry name" value="OUTER MEMBRANE PROTEIN-RELATED"/>
    <property type="match status" value="1"/>
</dbReference>
<dbReference type="InterPro" id="IPR021728">
    <property type="entry name" value="DUF3300"/>
</dbReference>
<keyword evidence="4" id="KW-1185">Reference proteome</keyword>
<dbReference type="STRING" id="1129794.C427_5146"/>
<evidence type="ECO:0008006" key="5">
    <source>
        <dbReference type="Google" id="ProtNLM"/>
    </source>
</evidence>
<dbReference type="eggNOG" id="COG3064">
    <property type="taxonomic scope" value="Bacteria"/>
</dbReference>
<organism evidence="3 4">
    <name type="scientific">Paraglaciecola psychrophila 170</name>
    <dbReference type="NCBI Taxonomy" id="1129794"/>
    <lineage>
        <taxon>Bacteria</taxon>
        <taxon>Pseudomonadati</taxon>
        <taxon>Pseudomonadota</taxon>
        <taxon>Gammaproteobacteria</taxon>
        <taxon>Alteromonadales</taxon>
        <taxon>Alteromonadaceae</taxon>
        <taxon>Paraglaciecola</taxon>
    </lineage>
</organism>
<dbReference type="HOGENOM" id="CLU_024625_5_2_6"/>
<dbReference type="RefSeq" id="WP_007641520.1">
    <property type="nucleotide sequence ID" value="NC_020514.1"/>
</dbReference>
<dbReference type="AlphaFoldDB" id="K6Z2Z7"/>
<dbReference type="KEGG" id="gps:C427_5146"/>
<sequence length="466" mass="54581">MRNQTKYLYIYLYVVCLLVGNVLQLAQAQEKVSSEISEAAILDQAQLDQMLAPIALYPDTLLSHILVASTYPLEVIQAARWRAVNTDLDEQQALNAVEDKGWDPSVQALVPFNDLLQKLSEDLDWLQSLGSAFLVNEQQILTSVQNLRQKAYEQGNLTANDYVNIQQEQGEIVIETVRKEVVYVPYYDTRVVYGNWWWQDHQPYYWHRPSHSIFNAGLYWSTGVYIRPSFYFGGFHWRNRHVVANYHYRSHSDRYWSNNHNNRQVVRVKEYPRWNHNQQHRRGAQYRVNGQRIVRNISGGSKNKVYHQIDKQRVLNINSYSNKQSKNTAKRFKQALSKQQSVDHTKTLRSNKQSRNKQRGLIQKQAQKQSQSGSQQRQKQSNHYRPKKTDRADTPKMNIGKSQRSPSLEVRNNKVRHFTADPQNKTRTYISKNNSSPKSSNDRASSHKQNKSRPIKVSRQNKIKQR</sequence>
<dbReference type="OrthoDB" id="197257at2"/>
<gene>
    <name evidence="3" type="ORF">C427_5146</name>
</gene>
<keyword evidence="2" id="KW-1133">Transmembrane helix</keyword>
<feature type="transmembrane region" description="Helical" evidence="2">
    <location>
        <begin position="7"/>
        <end position="26"/>
    </location>
</feature>
<evidence type="ECO:0000256" key="1">
    <source>
        <dbReference type="SAM" id="MobiDB-lite"/>
    </source>
</evidence>